<dbReference type="AlphaFoldDB" id="A0A4C2AHL2"/>
<name>A0A4C2AHL2_EUMVA</name>
<dbReference type="OrthoDB" id="98077at2759"/>
<accession>A0A4C2AHL2</accession>
<evidence type="ECO:0000313" key="2">
    <source>
        <dbReference type="EMBL" id="GBP98147.1"/>
    </source>
</evidence>
<gene>
    <name evidence="2" type="ORF">EVAR_73016_1</name>
</gene>
<evidence type="ECO:0000256" key="1">
    <source>
        <dbReference type="SAM" id="MobiDB-lite"/>
    </source>
</evidence>
<dbReference type="EMBL" id="BGZK01003076">
    <property type="protein sequence ID" value="GBP98147.1"/>
    <property type="molecule type" value="Genomic_DNA"/>
</dbReference>
<organism evidence="2 3">
    <name type="scientific">Eumeta variegata</name>
    <name type="common">Bagworm moth</name>
    <name type="synonym">Eumeta japonica</name>
    <dbReference type="NCBI Taxonomy" id="151549"/>
    <lineage>
        <taxon>Eukaryota</taxon>
        <taxon>Metazoa</taxon>
        <taxon>Ecdysozoa</taxon>
        <taxon>Arthropoda</taxon>
        <taxon>Hexapoda</taxon>
        <taxon>Insecta</taxon>
        <taxon>Pterygota</taxon>
        <taxon>Neoptera</taxon>
        <taxon>Endopterygota</taxon>
        <taxon>Lepidoptera</taxon>
        <taxon>Glossata</taxon>
        <taxon>Ditrysia</taxon>
        <taxon>Tineoidea</taxon>
        <taxon>Psychidae</taxon>
        <taxon>Oiketicinae</taxon>
        <taxon>Eumeta</taxon>
    </lineage>
</organism>
<evidence type="ECO:0000313" key="3">
    <source>
        <dbReference type="Proteomes" id="UP000299102"/>
    </source>
</evidence>
<proteinExistence type="predicted"/>
<sequence length="130" mass="14059">MGAQQAKERGTASGASMRSARNKPLVPKDPRILGSNIFTEHSVFQMGYKTSLCQKSSGYASLGMLGDLRYFSTSSLRELLLLRVDRGSSSSDSLIIFSQTLQRPPLAVISELVLGVGATMSEAFSNINLR</sequence>
<protein>
    <submittedName>
        <fullName evidence="2">Uncharacterized protein</fullName>
    </submittedName>
</protein>
<feature type="compositionally biased region" description="Basic and acidic residues" evidence="1">
    <location>
        <begin position="1"/>
        <end position="10"/>
    </location>
</feature>
<comment type="caution">
    <text evidence="2">The sequence shown here is derived from an EMBL/GenBank/DDBJ whole genome shotgun (WGS) entry which is preliminary data.</text>
</comment>
<reference evidence="2 3" key="1">
    <citation type="journal article" date="2019" name="Commun. Biol.">
        <title>The bagworm genome reveals a unique fibroin gene that provides high tensile strength.</title>
        <authorList>
            <person name="Kono N."/>
            <person name="Nakamura H."/>
            <person name="Ohtoshi R."/>
            <person name="Tomita M."/>
            <person name="Numata K."/>
            <person name="Arakawa K."/>
        </authorList>
    </citation>
    <scope>NUCLEOTIDE SEQUENCE [LARGE SCALE GENOMIC DNA]</scope>
</reference>
<keyword evidence="3" id="KW-1185">Reference proteome</keyword>
<feature type="region of interest" description="Disordered" evidence="1">
    <location>
        <begin position="1"/>
        <end position="29"/>
    </location>
</feature>
<dbReference type="Proteomes" id="UP000299102">
    <property type="component" value="Unassembled WGS sequence"/>
</dbReference>
<dbReference type="STRING" id="151549.A0A4C2AHL2"/>